<evidence type="ECO:0000256" key="5">
    <source>
        <dbReference type="ARBA" id="ARBA00022723"/>
    </source>
</evidence>
<dbReference type="Proteomes" id="UP000053958">
    <property type="component" value="Unassembled WGS sequence"/>
</dbReference>
<dbReference type="GO" id="GO:0003677">
    <property type="term" value="F:DNA binding"/>
    <property type="evidence" value="ECO:0007669"/>
    <property type="project" value="UniProtKB-UniRule"/>
</dbReference>
<dbReference type="PANTHER" id="PTHR13451:SF0">
    <property type="entry name" value="CROSSOVER JUNCTION ENDONUCLEASE MUS81"/>
    <property type="match status" value="1"/>
</dbReference>
<dbReference type="SUPFAM" id="SSF47802">
    <property type="entry name" value="DNA polymerase beta, N-terminal domain-like"/>
    <property type="match status" value="1"/>
</dbReference>
<keyword evidence="12 16" id="KW-0539">Nucleus</keyword>
<comment type="subunit">
    <text evidence="15 16">Interacts with EME1.</text>
</comment>
<evidence type="ECO:0000256" key="7">
    <source>
        <dbReference type="ARBA" id="ARBA00022763"/>
    </source>
</evidence>
<dbReference type="AlphaFoldDB" id="A0A0F4YML0"/>
<accession>A0A0F4YML0</accession>
<comment type="function">
    <text evidence="14 16">Interacts with EME1 to form a DNA structure-specific endonuclease with substrate preference for branched DNA structures with a 5'-end at the branch nick. Typical substrates include 3'-flap structures, D-loops, replication forks and nicked Holliday junctions. May be required in mitosis for the processing of stalled or collapsed replication fork intermediates. May be required in meiosis for the repair of meiosis-specific double strand breaks subsequent to single-end invasion (SEI).</text>
</comment>
<keyword evidence="6 16" id="KW-0255">Endonuclease</keyword>
<feature type="region of interest" description="Disordered" evidence="17">
    <location>
        <begin position="568"/>
        <end position="664"/>
    </location>
</feature>
<dbReference type="STRING" id="1408163.A0A0F4YML0"/>
<evidence type="ECO:0000256" key="14">
    <source>
        <dbReference type="ARBA" id="ARBA00058015"/>
    </source>
</evidence>
<name>A0A0F4YML0_RASE3</name>
<dbReference type="FunFam" id="1.10.150.110:FF:000001">
    <property type="entry name" value="Putative Crossover junction endonuclease MUS81"/>
    <property type="match status" value="1"/>
</dbReference>
<dbReference type="Pfam" id="PF14716">
    <property type="entry name" value="HHH_8"/>
    <property type="match status" value="1"/>
</dbReference>
<dbReference type="EMBL" id="LASV01000341">
    <property type="protein sequence ID" value="KKA19522.1"/>
    <property type="molecule type" value="Genomic_DNA"/>
</dbReference>
<organism evidence="19 20">
    <name type="scientific">Rasamsonia emersonii (strain ATCC 16479 / CBS 393.64 / IMI 116815)</name>
    <dbReference type="NCBI Taxonomy" id="1408163"/>
    <lineage>
        <taxon>Eukaryota</taxon>
        <taxon>Fungi</taxon>
        <taxon>Dikarya</taxon>
        <taxon>Ascomycota</taxon>
        <taxon>Pezizomycotina</taxon>
        <taxon>Eurotiomycetes</taxon>
        <taxon>Eurotiomycetidae</taxon>
        <taxon>Eurotiales</taxon>
        <taxon>Trichocomaceae</taxon>
        <taxon>Rasamsonia</taxon>
    </lineage>
</organism>
<dbReference type="FunFam" id="3.40.50.10130:FF:000003">
    <property type="entry name" value="Crossover junction endonuclease MUS81"/>
    <property type="match status" value="1"/>
</dbReference>
<dbReference type="Gene3D" id="1.10.150.110">
    <property type="entry name" value="DNA polymerase beta, N-terminal domain-like"/>
    <property type="match status" value="1"/>
</dbReference>
<feature type="compositionally biased region" description="Basic and acidic residues" evidence="17">
    <location>
        <begin position="616"/>
        <end position="634"/>
    </location>
</feature>
<gene>
    <name evidence="19" type="ORF">T310_6498</name>
</gene>
<dbReference type="GO" id="GO:0005634">
    <property type="term" value="C:nucleus"/>
    <property type="evidence" value="ECO:0007669"/>
    <property type="project" value="UniProtKB-SubCell"/>
</dbReference>
<dbReference type="Gene3D" id="1.10.150.670">
    <property type="entry name" value="Crossover junction endonuclease EME1, DNA-binding domain"/>
    <property type="match status" value="1"/>
</dbReference>
<dbReference type="InterPro" id="IPR027421">
    <property type="entry name" value="DNA_pol_lamdba_lyase_dom_sf"/>
</dbReference>
<evidence type="ECO:0000256" key="17">
    <source>
        <dbReference type="SAM" id="MobiDB-lite"/>
    </source>
</evidence>
<reference evidence="19 20" key="1">
    <citation type="submission" date="2015-04" db="EMBL/GenBank/DDBJ databases">
        <authorList>
            <person name="Heijne W.H."/>
            <person name="Fedorova N.D."/>
            <person name="Nierman W.C."/>
            <person name="Vollebregt A.W."/>
            <person name="Zhao Z."/>
            <person name="Wu L."/>
            <person name="Kumar M."/>
            <person name="Stam H."/>
            <person name="van den Berg M.A."/>
            <person name="Pel H.J."/>
        </authorList>
    </citation>
    <scope>NUCLEOTIDE SEQUENCE [LARGE SCALE GENOMIC DNA]</scope>
    <source>
        <strain evidence="19 20">CBS 393.64</strain>
    </source>
</reference>
<dbReference type="GO" id="GO:0006308">
    <property type="term" value="P:DNA catabolic process"/>
    <property type="evidence" value="ECO:0007669"/>
    <property type="project" value="UniProtKB-UniRule"/>
</dbReference>
<dbReference type="SMART" id="SM00891">
    <property type="entry name" value="ERCC4"/>
    <property type="match status" value="1"/>
</dbReference>
<comment type="caution">
    <text evidence="19">The sequence shown here is derived from an EMBL/GenBank/DDBJ whole genome shotgun (WGS) entry which is preliminary data.</text>
</comment>
<feature type="compositionally biased region" description="Low complexity" evidence="17">
    <location>
        <begin position="568"/>
        <end position="582"/>
    </location>
</feature>
<dbReference type="CDD" id="cd21036">
    <property type="entry name" value="WH_MUS81"/>
    <property type="match status" value="1"/>
</dbReference>
<dbReference type="GO" id="GO:0000727">
    <property type="term" value="P:double-strand break repair via break-induced replication"/>
    <property type="evidence" value="ECO:0007669"/>
    <property type="project" value="UniProtKB-UniRule"/>
</dbReference>
<evidence type="ECO:0000256" key="1">
    <source>
        <dbReference type="ARBA" id="ARBA00001946"/>
    </source>
</evidence>
<dbReference type="GO" id="GO:0046872">
    <property type="term" value="F:metal ion binding"/>
    <property type="evidence" value="ECO:0007669"/>
    <property type="project" value="UniProtKB-UniRule"/>
</dbReference>
<sequence>MNILITGAAGFIGQLLAKELLNDDSYRVILTDIIDPPIPKGVKYPQNAKTIKADLVEGGAEKVVDSSLDAVYAFHGIMSSGSEANFELGMRVNVDATRNLLDVLRKTCPGIRVIYSSSQAVYGQPLPEVVDDSVIPTPESSYGAEKLMCEAMINDYTRRGFITGFTLRFPTISVRPGKPTAAASSFLSGMIREPLNGQESIIPLKDRSLKSWLCSPRTLVHNLIFTLTLPADSLPPHIRQINVPGICVTIQEMMDALEKVGGKDKLALLKEEEDPAIKKIVYSWPTKFDNSQAIKLGFKRDTSFEQAVIDYKEKFIRLPKDLDDANNQFIDVNTVNLKKHRGANKVAAIMAETCANPLLLGWIKEWLDQARERNSKGYTVYKKAYESMKACPLVFNHPSEAQQLNGLGPKLCDRLTEKLKAYCEENGLPMPEAPSKGALLFCHFVLPQKRPSGDNLPDREEQPVKKPRKPRPYVPALRSGAYALLIALATLDENSSQGLTKAELIELAQPYCDSSFTAPSDPTKFYTAWNSMKTLIQKDLVYEHGRPVRRYALTEEGWEVAKKIKNTATGASSSAGNQAANTRDITSLMSNQGTRAAETEKSSRRHRNDVDDFELEDLHDSEPKTSTHTEDISQQRRNVAAGRPDHAQQGASSSNSPKEPIVLPPGSFTVELVLDSREVRTQKDRDYIANELTKKGITPQVRALELGDAMWVAKCKDPNFLARHGEEGDEVMLDWIIERKRLDDLIGSIKDGRFHEQKFRLRRSGIKNVIYLIEEFSLTHDSSSANAMKYHEMVASAIASTQVVNGYFVKKTRNLDDTIRYLARMTFLLRKMYEPSSATGGSSSRSSSSVALIPSSQLSSSQSYLTTLNNLRATDPSSTTTYGVTFATFSALTSKSDVLTLRDVFLKMLMCTRGITGEKALEIQRRWPTPREFIEAFEAAERQGQSKERMVSDRMMSLVGRKKVAGTLSKRLAEIWGEAG</sequence>
<comment type="similarity">
    <text evidence="3 16">Belongs to the XPF family.</text>
</comment>
<dbReference type="GO" id="GO:0016491">
    <property type="term" value="F:oxidoreductase activity"/>
    <property type="evidence" value="ECO:0007669"/>
    <property type="project" value="InterPro"/>
</dbReference>
<dbReference type="GeneID" id="25318800"/>
<dbReference type="InterPro" id="IPR033309">
    <property type="entry name" value="Mus81"/>
</dbReference>
<dbReference type="InterPro" id="IPR050005">
    <property type="entry name" value="DenD"/>
</dbReference>
<dbReference type="Gene3D" id="3.90.25.10">
    <property type="entry name" value="UDP-galactose 4-epimerase, domain 1"/>
    <property type="match status" value="1"/>
</dbReference>
<evidence type="ECO:0000313" key="20">
    <source>
        <dbReference type="Proteomes" id="UP000053958"/>
    </source>
</evidence>
<dbReference type="CDD" id="cd05238">
    <property type="entry name" value="Gne_like_SDR_e"/>
    <property type="match status" value="1"/>
</dbReference>
<dbReference type="EC" id="3.1.22.-" evidence="16"/>
<dbReference type="InterPro" id="IPR047416">
    <property type="entry name" value="XPF_nuclease_Mus81"/>
</dbReference>
<dbReference type="GO" id="GO:0048257">
    <property type="term" value="F:3'-flap endonuclease activity"/>
    <property type="evidence" value="ECO:0007669"/>
    <property type="project" value="TreeGrafter"/>
</dbReference>
<dbReference type="RefSeq" id="XP_013326134.1">
    <property type="nucleotide sequence ID" value="XM_013470680.1"/>
</dbReference>
<evidence type="ECO:0000256" key="2">
    <source>
        <dbReference type="ARBA" id="ARBA00004123"/>
    </source>
</evidence>
<evidence type="ECO:0000256" key="12">
    <source>
        <dbReference type="ARBA" id="ARBA00023242"/>
    </source>
</evidence>
<dbReference type="CDD" id="cd20074">
    <property type="entry name" value="XPF_nuclease_Mus81"/>
    <property type="match status" value="1"/>
</dbReference>
<dbReference type="GO" id="GO:0008821">
    <property type="term" value="F:crossover junction DNA endonuclease activity"/>
    <property type="evidence" value="ECO:0007669"/>
    <property type="project" value="UniProtKB-UniRule"/>
</dbReference>
<dbReference type="GO" id="GO:0031297">
    <property type="term" value="P:replication fork processing"/>
    <property type="evidence" value="ECO:0007669"/>
    <property type="project" value="UniProtKB-ARBA"/>
</dbReference>
<evidence type="ECO:0000259" key="18">
    <source>
        <dbReference type="SMART" id="SM00891"/>
    </source>
</evidence>
<dbReference type="Pfam" id="PF02732">
    <property type="entry name" value="ERCC4"/>
    <property type="match status" value="1"/>
</dbReference>
<comment type="cofactor">
    <cofactor evidence="1 16">
        <name>Mg(2+)</name>
        <dbReference type="ChEBI" id="CHEBI:18420"/>
    </cofactor>
</comment>
<keyword evidence="7 16" id="KW-0227">DNA damage</keyword>
<dbReference type="InterPro" id="IPR006166">
    <property type="entry name" value="ERCC4_domain"/>
</dbReference>
<dbReference type="InterPro" id="IPR042530">
    <property type="entry name" value="EME1/EME2_C"/>
</dbReference>
<keyword evidence="10 16" id="KW-0233">DNA recombination</keyword>
<dbReference type="GO" id="GO:0000712">
    <property type="term" value="P:resolution of meiotic recombination intermediates"/>
    <property type="evidence" value="ECO:0007669"/>
    <property type="project" value="TreeGrafter"/>
</dbReference>
<protein>
    <recommendedName>
        <fullName evidence="16">Crossover junction endonuclease MUS81</fullName>
        <ecNumber evidence="16">3.1.22.-</ecNumber>
    </recommendedName>
</protein>
<feature type="region of interest" description="Disordered" evidence="17">
    <location>
        <begin position="451"/>
        <end position="472"/>
    </location>
</feature>
<evidence type="ECO:0000256" key="3">
    <source>
        <dbReference type="ARBA" id="ARBA00010015"/>
    </source>
</evidence>
<proteinExistence type="inferred from homology"/>
<dbReference type="GO" id="GO:0031573">
    <property type="term" value="P:mitotic intra-S DNA damage checkpoint signaling"/>
    <property type="evidence" value="ECO:0007669"/>
    <property type="project" value="TreeGrafter"/>
</dbReference>
<evidence type="ECO:0000256" key="8">
    <source>
        <dbReference type="ARBA" id="ARBA00022801"/>
    </source>
</evidence>
<dbReference type="NCBIfam" id="NF043036">
    <property type="entry name" value="ErythonDh"/>
    <property type="match status" value="1"/>
</dbReference>
<dbReference type="PANTHER" id="PTHR13451">
    <property type="entry name" value="CLASS II CROSSOVER JUNCTION ENDONUCLEASE MUS81"/>
    <property type="match status" value="1"/>
</dbReference>
<evidence type="ECO:0000256" key="6">
    <source>
        <dbReference type="ARBA" id="ARBA00022759"/>
    </source>
</evidence>
<dbReference type="InterPro" id="IPR001509">
    <property type="entry name" value="Epimerase_deHydtase"/>
</dbReference>
<feature type="compositionally biased region" description="Polar residues" evidence="17">
    <location>
        <begin position="583"/>
        <end position="594"/>
    </location>
</feature>
<dbReference type="InterPro" id="IPR047417">
    <property type="entry name" value="WHD_MUS81"/>
</dbReference>
<dbReference type="InterPro" id="IPR036388">
    <property type="entry name" value="WH-like_DNA-bd_sf"/>
</dbReference>
<dbReference type="Gene3D" id="3.40.50.720">
    <property type="entry name" value="NAD(P)-binding Rossmann-like Domain"/>
    <property type="match status" value="1"/>
</dbReference>
<keyword evidence="4 16" id="KW-0540">Nuclease</keyword>
<dbReference type="SUPFAM" id="SSF52980">
    <property type="entry name" value="Restriction endonuclease-like"/>
    <property type="match status" value="1"/>
</dbReference>
<evidence type="ECO:0000256" key="11">
    <source>
        <dbReference type="ARBA" id="ARBA00023204"/>
    </source>
</evidence>
<dbReference type="Gene3D" id="1.10.10.10">
    <property type="entry name" value="Winged helix-like DNA-binding domain superfamily/Winged helix DNA-binding domain"/>
    <property type="match status" value="1"/>
</dbReference>
<dbReference type="FunFam" id="1.10.10.10:FF:000307">
    <property type="entry name" value="Crossover junction endonuclease MUS81"/>
    <property type="match status" value="1"/>
</dbReference>
<dbReference type="InterPro" id="IPR011335">
    <property type="entry name" value="Restrct_endonuc-II-like"/>
</dbReference>
<comment type="subcellular location">
    <subcellularLocation>
        <location evidence="2 16">Nucleus</location>
    </subcellularLocation>
</comment>
<keyword evidence="11 16" id="KW-0234">DNA repair</keyword>
<dbReference type="InterPro" id="IPR010996">
    <property type="entry name" value="HHH_MUS81"/>
</dbReference>
<dbReference type="Gene3D" id="3.40.50.10130">
    <property type="match status" value="1"/>
</dbReference>
<feature type="domain" description="ERCC4" evidence="18">
    <location>
        <begin position="671"/>
        <end position="777"/>
    </location>
</feature>
<dbReference type="OrthoDB" id="5963188at2759"/>
<keyword evidence="8 16" id="KW-0378">Hydrolase</keyword>
<keyword evidence="5 16" id="KW-0479">Metal-binding</keyword>
<dbReference type="GO" id="GO:0048476">
    <property type="term" value="C:Holliday junction resolvase complex"/>
    <property type="evidence" value="ECO:0007669"/>
    <property type="project" value="UniProtKB-UniRule"/>
</dbReference>
<keyword evidence="13" id="KW-0469">Meiosis</keyword>
<keyword evidence="9 16" id="KW-0460">Magnesium</keyword>
<evidence type="ECO:0000256" key="16">
    <source>
        <dbReference type="RuleBase" id="RU369042"/>
    </source>
</evidence>
<dbReference type="InterPro" id="IPR036291">
    <property type="entry name" value="NAD(P)-bd_dom_sf"/>
</dbReference>
<evidence type="ECO:0000313" key="19">
    <source>
        <dbReference type="EMBL" id="KKA19522.1"/>
    </source>
</evidence>
<evidence type="ECO:0000256" key="4">
    <source>
        <dbReference type="ARBA" id="ARBA00022722"/>
    </source>
</evidence>
<evidence type="ECO:0000256" key="9">
    <source>
        <dbReference type="ARBA" id="ARBA00022842"/>
    </source>
</evidence>
<dbReference type="SUPFAM" id="SSF51735">
    <property type="entry name" value="NAD(P)-binding Rossmann-fold domains"/>
    <property type="match status" value="1"/>
</dbReference>
<keyword evidence="20" id="KW-1185">Reference proteome</keyword>
<evidence type="ECO:0000256" key="10">
    <source>
        <dbReference type="ARBA" id="ARBA00023172"/>
    </source>
</evidence>
<evidence type="ECO:0000256" key="15">
    <source>
        <dbReference type="ARBA" id="ARBA00064962"/>
    </source>
</evidence>
<dbReference type="Pfam" id="PF21136">
    <property type="entry name" value="WHD_MUS81"/>
    <property type="match status" value="1"/>
</dbReference>
<dbReference type="Pfam" id="PF01370">
    <property type="entry name" value="Epimerase"/>
    <property type="match status" value="1"/>
</dbReference>
<evidence type="ECO:0000256" key="13">
    <source>
        <dbReference type="ARBA" id="ARBA00023254"/>
    </source>
</evidence>